<keyword evidence="7 10" id="KW-0812">Transmembrane</keyword>
<dbReference type="InterPro" id="IPR000515">
    <property type="entry name" value="MetI-like"/>
</dbReference>
<evidence type="ECO:0000256" key="2">
    <source>
        <dbReference type="ARBA" id="ARBA00004651"/>
    </source>
</evidence>
<evidence type="ECO:0000256" key="7">
    <source>
        <dbReference type="ARBA" id="ARBA00022692"/>
    </source>
</evidence>
<protein>
    <recommendedName>
        <fullName evidence="11">Molybdenum transport system permease</fullName>
    </recommendedName>
</protein>
<dbReference type="PROSITE" id="PS50928">
    <property type="entry name" value="ABC_TM1"/>
    <property type="match status" value="1"/>
</dbReference>
<keyword evidence="14" id="KW-1185">Reference proteome</keyword>
<feature type="transmembrane region" description="Helical" evidence="10">
    <location>
        <begin position="184"/>
        <end position="204"/>
    </location>
</feature>
<dbReference type="EMBL" id="FYEX01000002">
    <property type="protein sequence ID" value="SNC71780.1"/>
    <property type="molecule type" value="Genomic_DNA"/>
</dbReference>
<feature type="transmembrane region" description="Helical" evidence="10">
    <location>
        <begin position="132"/>
        <end position="158"/>
    </location>
</feature>
<evidence type="ECO:0000256" key="6">
    <source>
        <dbReference type="ARBA" id="ARBA00022505"/>
    </source>
</evidence>
<feature type="transmembrane region" description="Helical" evidence="10">
    <location>
        <begin position="42"/>
        <end position="63"/>
    </location>
</feature>
<dbReference type="Gene3D" id="1.10.3720.10">
    <property type="entry name" value="MetI-like"/>
    <property type="match status" value="1"/>
</dbReference>
<feature type="transmembrane region" description="Helical" evidence="10">
    <location>
        <begin position="75"/>
        <end position="96"/>
    </location>
</feature>
<dbReference type="AlphaFoldDB" id="A0A212U0V7"/>
<dbReference type="InterPro" id="IPR011867">
    <property type="entry name" value="ModB_ABC"/>
</dbReference>
<proteinExistence type="inferred from homology"/>
<accession>A0A212U0V7</accession>
<evidence type="ECO:0000256" key="1">
    <source>
        <dbReference type="ARBA" id="ARBA00002949"/>
    </source>
</evidence>
<organism evidence="13 14">
    <name type="scientific">Polynucleobacter victoriensis</name>
    <dbReference type="NCBI Taxonomy" id="2049319"/>
    <lineage>
        <taxon>Bacteria</taxon>
        <taxon>Pseudomonadati</taxon>
        <taxon>Pseudomonadota</taxon>
        <taxon>Betaproteobacteria</taxon>
        <taxon>Burkholderiales</taxon>
        <taxon>Burkholderiaceae</taxon>
        <taxon>Polynucleobacter</taxon>
    </lineage>
</organism>
<evidence type="ECO:0000256" key="3">
    <source>
        <dbReference type="ARBA" id="ARBA00007069"/>
    </source>
</evidence>
<keyword evidence="9 10" id="KW-0472">Membrane</keyword>
<evidence type="ECO:0000256" key="10">
    <source>
        <dbReference type="RuleBase" id="RU363032"/>
    </source>
</evidence>
<keyword evidence="6 11" id="KW-0500">Molybdenum</keyword>
<keyword evidence="4 10" id="KW-0813">Transport</keyword>
<dbReference type="SUPFAM" id="SSF161098">
    <property type="entry name" value="MetI-like"/>
    <property type="match status" value="1"/>
</dbReference>
<reference evidence="13 14" key="1">
    <citation type="submission" date="2017-06" db="EMBL/GenBank/DDBJ databases">
        <authorList>
            <person name="Kim H.J."/>
            <person name="Triplett B.A."/>
        </authorList>
    </citation>
    <scope>NUCLEOTIDE SEQUENCE [LARGE SCALE GENOMIC DNA]</scope>
    <source>
        <strain evidence="13 14">MWH-VicM1</strain>
    </source>
</reference>
<evidence type="ECO:0000256" key="8">
    <source>
        <dbReference type="ARBA" id="ARBA00022989"/>
    </source>
</evidence>
<evidence type="ECO:0000256" key="9">
    <source>
        <dbReference type="ARBA" id="ARBA00023136"/>
    </source>
</evidence>
<gene>
    <name evidence="13" type="ORF">SAMN06295916_1377</name>
</gene>
<dbReference type="Proteomes" id="UP000197215">
    <property type="component" value="Unassembled WGS sequence"/>
</dbReference>
<feature type="domain" description="ABC transmembrane type-1" evidence="12">
    <location>
        <begin position="8"/>
        <end position="203"/>
    </location>
</feature>
<dbReference type="RefSeq" id="WP_088813322.1">
    <property type="nucleotide sequence ID" value="NZ_FYEX01000002.1"/>
</dbReference>
<name>A0A212U0V7_9BURK</name>
<dbReference type="Pfam" id="PF00528">
    <property type="entry name" value="BPD_transp_1"/>
    <property type="match status" value="1"/>
</dbReference>
<dbReference type="GO" id="GO:0005886">
    <property type="term" value="C:plasma membrane"/>
    <property type="evidence" value="ECO:0007669"/>
    <property type="project" value="UniProtKB-SubCell"/>
</dbReference>
<evidence type="ECO:0000259" key="12">
    <source>
        <dbReference type="PROSITE" id="PS50928"/>
    </source>
</evidence>
<dbReference type="PANTHER" id="PTHR30183:SF8">
    <property type="entry name" value="MOLYBDENUM TRANSPORT SYSTEM PERMEASE"/>
    <property type="match status" value="1"/>
</dbReference>
<dbReference type="CDD" id="cd06261">
    <property type="entry name" value="TM_PBP2"/>
    <property type="match status" value="1"/>
</dbReference>
<feature type="transmembrane region" description="Helical" evidence="10">
    <location>
        <begin position="6"/>
        <end position="30"/>
    </location>
</feature>
<keyword evidence="5" id="KW-1003">Cell membrane</keyword>
<comment type="similarity">
    <text evidence="3 11">Belongs to the binding-protein-dependent transport system permease family. CysTW subfamily.</text>
</comment>
<keyword evidence="11" id="KW-0997">Cell inner membrane</keyword>
<dbReference type="OrthoDB" id="9795403at2"/>
<dbReference type="GO" id="GO:0015098">
    <property type="term" value="F:molybdate ion transmembrane transporter activity"/>
    <property type="evidence" value="ECO:0007669"/>
    <property type="project" value="UniProtKB-UniRule"/>
</dbReference>
<sequence length="213" mass="23220">MSFDTQALILSLKLALCTLLFLIPFGIWAAYQLAHSKKNKSLLEASLALPLVLPPTVLGYYLLVTFSGVQLFNQPLVFTFTGLVIASIIFNLPFAIQPIQRAFEAIPLEINEAAKCSGLNRWQAFKLIQLPLAWRGIISAAVMTFAHTLGEFGVVLMIGGSIPGETKTIAISIYDSVQNMDNSGAAMMSLALLITSLLAITLSYQLTNQKKVR</sequence>
<dbReference type="PANTHER" id="PTHR30183">
    <property type="entry name" value="MOLYBDENUM TRANSPORT SYSTEM PERMEASE PROTEIN MODB"/>
    <property type="match status" value="1"/>
</dbReference>
<evidence type="ECO:0000313" key="14">
    <source>
        <dbReference type="Proteomes" id="UP000197215"/>
    </source>
</evidence>
<evidence type="ECO:0000256" key="4">
    <source>
        <dbReference type="ARBA" id="ARBA00022448"/>
    </source>
</evidence>
<evidence type="ECO:0000256" key="5">
    <source>
        <dbReference type="ARBA" id="ARBA00022475"/>
    </source>
</evidence>
<keyword evidence="8 10" id="KW-1133">Transmembrane helix</keyword>
<dbReference type="InterPro" id="IPR035906">
    <property type="entry name" value="MetI-like_sf"/>
</dbReference>
<comment type="subcellular location">
    <subcellularLocation>
        <location evidence="11">Cell inner membrane</location>
        <topology evidence="11">Multi-pass membrane protein</topology>
    </subcellularLocation>
    <subcellularLocation>
        <location evidence="2 10">Cell membrane</location>
        <topology evidence="2 10">Multi-pass membrane protein</topology>
    </subcellularLocation>
</comment>
<dbReference type="NCBIfam" id="TIGR02141">
    <property type="entry name" value="modB_ABC"/>
    <property type="match status" value="1"/>
</dbReference>
<evidence type="ECO:0000313" key="13">
    <source>
        <dbReference type="EMBL" id="SNC71780.1"/>
    </source>
</evidence>
<comment type="function">
    <text evidence="1 11">Part of the binding-protein-dependent transport system for molybdenum; probably responsible for the translocation of the substrate across the membrane.</text>
</comment>
<evidence type="ECO:0000256" key="11">
    <source>
        <dbReference type="RuleBase" id="RU365097"/>
    </source>
</evidence>